<accession>A0AAW9RU77</accession>
<dbReference type="Proteomes" id="UP001403385">
    <property type="component" value="Unassembled WGS sequence"/>
</dbReference>
<protein>
    <submittedName>
        <fullName evidence="12">TonB-dependent receptor</fullName>
    </submittedName>
</protein>
<dbReference type="PANTHER" id="PTHR30069:SF29">
    <property type="entry name" value="HEMOGLOBIN AND HEMOGLOBIN-HAPTOGLOBIN-BINDING PROTEIN 1-RELATED"/>
    <property type="match status" value="1"/>
</dbReference>
<keyword evidence="7 8" id="KW-0998">Cell outer membrane</keyword>
<dbReference type="InterPro" id="IPR037066">
    <property type="entry name" value="Plug_dom_sf"/>
</dbReference>
<keyword evidence="13" id="KW-1185">Reference proteome</keyword>
<dbReference type="Pfam" id="PF13620">
    <property type="entry name" value="CarboxypepD_reg"/>
    <property type="match status" value="1"/>
</dbReference>
<keyword evidence="2 8" id="KW-0813">Transport</keyword>
<dbReference type="InterPro" id="IPR036942">
    <property type="entry name" value="Beta-barrel_TonB_sf"/>
</dbReference>
<evidence type="ECO:0000259" key="10">
    <source>
        <dbReference type="Pfam" id="PF07715"/>
    </source>
</evidence>
<organism evidence="12 13">
    <name type="scientific">Rapidithrix thailandica</name>
    <dbReference type="NCBI Taxonomy" id="413964"/>
    <lineage>
        <taxon>Bacteria</taxon>
        <taxon>Pseudomonadati</taxon>
        <taxon>Bacteroidota</taxon>
        <taxon>Cytophagia</taxon>
        <taxon>Cytophagales</taxon>
        <taxon>Flammeovirgaceae</taxon>
        <taxon>Rapidithrix</taxon>
    </lineage>
</organism>
<name>A0AAW9RU77_9BACT</name>
<dbReference type="InterPro" id="IPR041700">
    <property type="entry name" value="OMP_b-brl_3"/>
</dbReference>
<evidence type="ECO:0000256" key="1">
    <source>
        <dbReference type="ARBA" id="ARBA00004571"/>
    </source>
</evidence>
<feature type="domain" description="TonB-dependent receptor plug" evidence="10">
    <location>
        <begin position="151"/>
        <end position="228"/>
    </location>
</feature>
<dbReference type="Gene3D" id="2.60.40.1120">
    <property type="entry name" value="Carboxypeptidase-like, regulatory domain"/>
    <property type="match status" value="1"/>
</dbReference>
<dbReference type="Pfam" id="PF14905">
    <property type="entry name" value="OMP_b-brl_3"/>
    <property type="match status" value="1"/>
</dbReference>
<comment type="subcellular location">
    <subcellularLocation>
        <location evidence="1 8">Cell outer membrane</location>
        <topology evidence="1 8">Multi-pass membrane protein</topology>
    </subcellularLocation>
</comment>
<evidence type="ECO:0000313" key="12">
    <source>
        <dbReference type="EMBL" id="MEN7548457.1"/>
    </source>
</evidence>
<evidence type="ECO:0000313" key="13">
    <source>
        <dbReference type="Proteomes" id="UP001403385"/>
    </source>
</evidence>
<dbReference type="PANTHER" id="PTHR30069">
    <property type="entry name" value="TONB-DEPENDENT OUTER MEMBRANE RECEPTOR"/>
    <property type="match status" value="1"/>
</dbReference>
<dbReference type="InterPro" id="IPR008969">
    <property type="entry name" value="CarboxyPept-like_regulatory"/>
</dbReference>
<keyword evidence="12" id="KW-0675">Receptor</keyword>
<feature type="domain" description="Outer membrane protein beta-barrel" evidence="11">
    <location>
        <begin position="381"/>
        <end position="788"/>
    </location>
</feature>
<evidence type="ECO:0000256" key="9">
    <source>
        <dbReference type="SAM" id="SignalP"/>
    </source>
</evidence>
<reference evidence="12 13" key="1">
    <citation type="submission" date="2024-04" db="EMBL/GenBank/DDBJ databases">
        <title>Novel genus in family Flammeovirgaceae.</title>
        <authorList>
            <person name="Nguyen T.H."/>
            <person name="Vuong T.Q."/>
            <person name="Le H."/>
            <person name="Kim S.-G."/>
        </authorList>
    </citation>
    <scope>NUCLEOTIDE SEQUENCE [LARGE SCALE GENOMIC DNA]</scope>
    <source>
        <strain evidence="12 13">JCM 23209</strain>
    </source>
</reference>
<dbReference type="GO" id="GO:0015344">
    <property type="term" value="F:siderophore uptake transmembrane transporter activity"/>
    <property type="evidence" value="ECO:0007669"/>
    <property type="project" value="TreeGrafter"/>
</dbReference>
<dbReference type="GO" id="GO:0009279">
    <property type="term" value="C:cell outer membrane"/>
    <property type="evidence" value="ECO:0007669"/>
    <property type="project" value="UniProtKB-SubCell"/>
</dbReference>
<feature type="chain" id="PRO_5043465920" evidence="9">
    <location>
        <begin position="26"/>
        <end position="812"/>
    </location>
</feature>
<gene>
    <name evidence="12" type="ORF">AAG747_11090</name>
</gene>
<evidence type="ECO:0000256" key="2">
    <source>
        <dbReference type="ARBA" id="ARBA00022448"/>
    </source>
</evidence>
<dbReference type="Gene3D" id="2.40.170.20">
    <property type="entry name" value="TonB-dependent receptor, beta-barrel domain"/>
    <property type="match status" value="1"/>
</dbReference>
<dbReference type="SUPFAM" id="SSF49464">
    <property type="entry name" value="Carboxypeptidase regulatory domain-like"/>
    <property type="match status" value="1"/>
</dbReference>
<evidence type="ECO:0000256" key="4">
    <source>
        <dbReference type="ARBA" id="ARBA00022692"/>
    </source>
</evidence>
<dbReference type="EMBL" id="JBDKWZ010000005">
    <property type="protein sequence ID" value="MEN7548457.1"/>
    <property type="molecule type" value="Genomic_DNA"/>
</dbReference>
<dbReference type="Pfam" id="PF07715">
    <property type="entry name" value="Plug"/>
    <property type="match status" value="1"/>
</dbReference>
<dbReference type="RefSeq" id="WP_346821235.1">
    <property type="nucleotide sequence ID" value="NZ_JBDKWZ010000005.1"/>
</dbReference>
<evidence type="ECO:0000256" key="7">
    <source>
        <dbReference type="ARBA" id="ARBA00023237"/>
    </source>
</evidence>
<keyword evidence="5 9" id="KW-0732">Signal</keyword>
<dbReference type="GO" id="GO:0044718">
    <property type="term" value="P:siderophore transmembrane transport"/>
    <property type="evidence" value="ECO:0007669"/>
    <property type="project" value="TreeGrafter"/>
</dbReference>
<dbReference type="InterPro" id="IPR012910">
    <property type="entry name" value="Plug_dom"/>
</dbReference>
<dbReference type="AlphaFoldDB" id="A0AAW9RU77"/>
<evidence type="ECO:0000259" key="11">
    <source>
        <dbReference type="Pfam" id="PF14905"/>
    </source>
</evidence>
<evidence type="ECO:0000256" key="6">
    <source>
        <dbReference type="ARBA" id="ARBA00023136"/>
    </source>
</evidence>
<evidence type="ECO:0000256" key="3">
    <source>
        <dbReference type="ARBA" id="ARBA00022452"/>
    </source>
</evidence>
<comment type="similarity">
    <text evidence="8">Belongs to the TonB-dependent receptor family.</text>
</comment>
<comment type="caution">
    <text evidence="12">The sequence shown here is derived from an EMBL/GenBank/DDBJ whole genome shotgun (WGS) entry which is preliminary data.</text>
</comment>
<evidence type="ECO:0000256" key="5">
    <source>
        <dbReference type="ARBA" id="ARBA00022729"/>
    </source>
</evidence>
<keyword evidence="4 8" id="KW-0812">Transmembrane</keyword>
<dbReference type="Gene3D" id="2.170.130.10">
    <property type="entry name" value="TonB-dependent receptor, plug domain"/>
    <property type="match status" value="1"/>
</dbReference>
<sequence>MKSLHNSLKWFLLIGLALATHWGWAQSKGSVEGKVVDGDSKKPVEFATVVLLNATDSAIVSGGMTDATGQFLIEATPGVYLVKAELLSYDEAFSNKITVSANQKTKIGTLTIHPSSEILSEVEVTGKKSTMEVGLDKKVFNVGEDMSSIGGSATDVLENIPSVTVDVDGNVNLRGSGNVRILINGRQSGLVGISSQEALQQLPSNLIERVEVVTNPSVRYDAEGMAGVINIILKKDYRQGLNGSVDVSVGHPDLHNASINLNWRKNKFNLFGSYGIRYRDMPGHSLNYRETYNGSDTTILDQKQDFSRKGLSHTARFGLEYAPDKYNTLTGSFLYRIGNDDNTSEIKQVNISPEKLSQKSLRFTGEEEEEPNFDYNLSYMRTFEQKGRELKADLQYSTSSETEISDIWQRYYVNDVEDPTQFEQEYSYNKEGQDNLTFQADYVHPISEKGKIEAGVKSSLRDINTNYYVDRKNEQGDWIRDDGLSNKFEYDEKIHAAYASFGEKFNRFSMQLGVRAEYTDYSTKLIETNEVNSKEYLSLFPTAHFTYDLTQNSSVQWSYSRRVQRPSFWSLNPFLSYTNRENIWTGNPALQPEFTNSFEIGFMQNWTKTSLTSSIYYRHTTDVIERLRQLNEDQTVTITKPENLNEGKWYGLELTASHDITSWWRADGSVNFFRNQIDGSNFGESYKTDTYAWFGRVNTKLDLPKDLNIQMIFNYRAPRETTQGKTKQMAFMDIALSKDILAKKGTLSLKVRDVFATRKYRSETFDDDFFVKSEYQRSTQVVQLGLTYRINQKKRKTDQLRNGGDFGGEGGM</sequence>
<keyword evidence="3 8" id="KW-1134">Transmembrane beta strand</keyword>
<feature type="signal peptide" evidence="9">
    <location>
        <begin position="1"/>
        <end position="25"/>
    </location>
</feature>
<dbReference type="PROSITE" id="PS52016">
    <property type="entry name" value="TONB_DEPENDENT_REC_3"/>
    <property type="match status" value="1"/>
</dbReference>
<proteinExistence type="inferred from homology"/>
<dbReference type="InterPro" id="IPR039426">
    <property type="entry name" value="TonB-dep_rcpt-like"/>
</dbReference>
<keyword evidence="6 8" id="KW-0472">Membrane</keyword>
<evidence type="ECO:0000256" key="8">
    <source>
        <dbReference type="PROSITE-ProRule" id="PRU01360"/>
    </source>
</evidence>
<dbReference type="SUPFAM" id="SSF56935">
    <property type="entry name" value="Porins"/>
    <property type="match status" value="1"/>
</dbReference>